<sequence length="45" mass="5063">MDFHQLKAILGNNNNFIICDLIAEIEFITVFTQQSSLVTSILHVA</sequence>
<protein>
    <submittedName>
        <fullName evidence="1">Uncharacterized protein</fullName>
    </submittedName>
</protein>
<accession>A0ABM9XXJ1</accession>
<dbReference type="Proteomes" id="UP000010319">
    <property type="component" value="Unassembled WGS sequence"/>
</dbReference>
<reference evidence="1" key="1">
    <citation type="submission" date="2008-12" db="EMBL/GenBank/DDBJ databases">
        <title>Annotation of the Yersinia bercovieri ATCC 43970 genome.</title>
        <authorList>
            <person name="Read T.D."/>
            <person name="Akmal A."/>
            <person name="Bishop-Lilly K."/>
            <person name="Chen P.E."/>
            <person name="Cook C."/>
            <person name="Kiley M.P."/>
            <person name="Lentz S."/>
            <person name="Mateczun A."/>
            <person name="Nagarajan N."/>
            <person name="Nolan N."/>
            <person name="Osborne B.I."/>
            <person name="Pop M."/>
            <person name="Sozhamannan S."/>
            <person name="Stewart A.C."/>
            <person name="Sulakvelidze A."/>
            <person name="Thomason B."/>
            <person name="Willner K."/>
            <person name="Zwick M.E."/>
        </authorList>
    </citation>
    <scope>NUCLEOTIDE SEQUENCE [LARGE SCALE GENOMIC DNA]</scope>
    <source>
        <strain evidence="1">ATCC 43970</strain>
    </source>
</reference>
<dbReference type="EMBL" id="AALC02000034">
    <property type="protein sequence ID" value="EEQ06113.1"/>
    <property type="molecule type" value="Genomic_DNA"/>
</dbReference>
<evidence type="ECO:0000313" key="2">
    <source>
        <dbReference type="Proteomes" id="UP000010319"/>
    </source>
</evidence>
<evidence type="ECO:0000313" key="1">
    <source>
        <dbReference type="EMBL" id="EEQ06113.1"/>
    </source>
</evidence>
<name>A0ABM9XXJ1_YERBE</name>
<gene>
    <name evidence="1" type="ORF">yberc0001_15670</name>
</gene>
<comment type="caution">
    <text evidence="1">The sequence shown here is derived from an EMBL/GenBank/DDBJ whole genome shotgun (WGS) entry which is preliminary data.</text>
</comment>
<organism evidence="1 2">
    <name type="scientific">Yersinia bercovieri ATCC 43970</name>
    <dbReference type="NCBI Taxonomy" id="349968"/>
    <lineage>
        <taxon>Bacteria</taxon>
        <taxon>Pseudomonadati</taxon>
        <taxon>Pseudomonadota</taxon>
        <taxon>Gammaproteobacteria</taxon>
        <taxon>Enterobacterales</taxon>
        <taxon>Yersiniaceae</taxon>
        <taxon>Yersinia</taxon>
    </lineage>
</organism>
<keyword evidence="2" id="KW-1185">Reference proteome</keyword>
<proteinExistence type="predicted"/>